<proteinExistence type="predicted"/>
<reference evidence="1" key="2">
    <citation type="journal article" date="2015" name="Fish Shellfish Immunol.">
        <title>Early steps in the European eel (Anguilla anguilla)-Vibrio vulnificus interaction in the gills: Role of the RtxA13 toxin.</title>
        <authorList>
            <person name="Callol A."/>
            <person name="Pajuelo D."/>
            <person name="Ebbesson L."/>
            <person name="Teles M."/>
            <person name="MacKenzie S."/>
            <person name="Amaro C."/>
        </authorList>
    </citation>
    <scope>NUCLEOTIDE SEQUENCE</scope>
</reference>
<dbReference type="AlphaFoldDB" id="A0A0E9QRM9"/>
<sequence>MHSERTGVLLVQIRRSIIESWRGTMPN</sequence>
<dbReference type="EMBL" id="GBXM01088956">
    <property type="protein sequence ID" value="JAH19621.1"/>
    <property type="molecule type" value="Transcribed_RNA"/>
</dbReference>
<evidence type="ECO:0000313" key="1">
    <source>
        <dbReference type="EMBL" id="JAH19621.1"/>
    </source>
</evidence>
<reference evidence="1" key="1">
    <citation type="submission" date="2014-11" db="EMBL/GenBank/DDBJ databases">
        <authorList>
            <person name="Amaro Gonzalez C."/>
        </authorList>
    </citation>
    <scope>NUCLEOTIDE SEQUENCE</scope>
</reference>
<protein>
    <submittedName>
        <fullName evidence="1">Uncharacterized protein</fullName>
    </submittedName>
</protein>
<accession>A0A0E9QRM9</accession>
<organism evidence="1">
    <name type="scientific">Anguilla anguilla</name>
    <name type="common">European freshwater eel</name>
    <name type="synonym">Muraena anguilla</name>
    <dbReference type="NCBI Taxonomy" id="7936"/>
    <lineage>
        <taxon>Eukaryota</taxon>
        <taxon>Metazoa</taxon>
        <taxon>Chordata</taxon>
        <taxon>Craniata</taxon>
        <taxon>Vertebrata</taxon>
        <taxon>Euteleostomi</taxon>
        <taxon>Actinopterygii</taxon>
        <taxon>Neopterygii</taxon>
        <taxon>Teleostei</taxon>
        <taxon>Anguilliformes</taxon>
        <taxon>Anguillidae</taxon>
        <taxon>Anguilla</taxon>
    </lineage>
</organism>
<name>A0A0E9QRM9_ANGAN</name>